<dbReference type="RefSeq" id="WP_280598806.1">
    <property type="nucleotide sequence ID" value="NZ_JARXRN010000002.1"/>
</dbReference>
<reference evidence="2 3" key="1">
    <citation type="submission" date="2023-04" db="EMBL/GenBank/DDBJ databases">
        <title>Luteimonas sp. M1R5S18.</title>
        <authorList>
            <person name="Sun J.-Q."/>
        </authorList>
    </citation>
    <scope>NUCLEOTIDE SEQUENCE [LARGE SCALE GENOMIC DNA]</scope>
    <source>
        <strain evidence="2 3">M1R5S18</strain>
    </source>
</reference>
<dbReference type="Proteomes" id="UP001156831">
    <property type="component" value="Unassembled WGS sequence"/>
</dbReference>
<comment type="caution">
    <text evidence="2">The sequence shown here is derived from an EMBL/GenBank/DDBJ whole genome shotgun (WGS) entry which is preliminary data.</text>
</comment>
<gene>
    <name evidence="2" type="ORF">QFW80_00060</name>
</gene>
<accession>A0ABT6JE15</accession>
<keyword evidence="3" id="KW-1185">Reference proteome</keyword>
<proteinExistence type="predicted"/>
<feature type="transmembrane region" description="Helical" evidence="1">
    <location>
        <begin position="14"/>
        <end position="35"/>
    </location>
</feature>
<dbReference type="EMBL" id="JARXRN010000002">
    <property type="protein sequence ID" value="MDH5828917.1"/>
    <property type="molecule type" value="Genomic_DNA"/>
</dbReference>
<keyword evidence="1" id="KW-0472">Membrane</keyword>
<evidence type="ECO:0000313" key="2">
    <source>
        <dbReference type="EMBL" id="MDH5828917.1"/>
    </source>
</evidence>
<sequence>MTIRELLARKKNRYFLAMVGTAVLAILSAQATYFFLPGWPIALALVLAVAAISGWFAYRFLVRCPRCKGNIGAKYTYFGKRGFLLFRPVAHCPFCGVSLDESVGA</sequence>
<evidence type="ECO:0000256" key="1">
    <source>
        <dbReference type="SAM" id="Phobius"/>
    </source>
</evidence>
<keyword evidence="1" id="KW-0812">Transmembrane</keyword>
<protein>
    <submittedName>
        <fullName evidence="2">Uncharacterized protein</fullName>
    </submittedName>
</protein>
<name>A0ABT6JE15_9GAMM</name>
<organism evidence="2 3">
    <name type="scientific">Luteimonas rhizosphaericola</name>
    <dbReference type="NCBI Taxonomy" id="3042024"/>
    <lineage>
        <taxon>Bacteria</taxon>
        <taxon>Pseudomonadati</taxon>
        <taxon>Pseudomonadota</taxon>
        <taxon>Gammaproteobacteria</taxon>
        <taxon>Lysobacterales</taxon>
        <taxon>Lysobacteraceae</taxon>
        <taxon>Luteimonas</taxon>
    </lineage>
</organism>
<evidence type="ECO:0000313" key="3">
    <source>
        <dbReference type="Proteomes" id="UP001156831"/>
    </source>
</evidence>
<keyword evidence="1" id="KW-1133">Transmembrane helix</keyword>
<feature type="transmembrane region" description="Helical" evidence="1">
    <location>
        <begin position="41"/>
        <end position="61"/>
    </location>
</feature>